<dbReference type="Pfam" id="PF04187">
    <property type="entry name" value="Cofac_haem_bdg"/>
    <property type="match status" value="1"/>
</dbReference>
<dbReference type="Gene3D" id="3.40.50.11550">
    <property type="match status" value="2"/>
</dbReference>
<dbReference type="AlphaFoldDB" id="A0A074L0Y2"/>
<dbReference type="CDD" id="cd14727">
    <property type="entry name" value="ChanN-like"/>
    <property type="match status" value="1"/>
</dbReference>
<protein>
    <recommendedName>
        <fullName evidence="1">Haem-binding uptake Tiki superfamily ChaN domain-containing protein</fullName>
    </recommendedName>
</protein>
<dbReference type="STRING" id="1048983.EL17_03860"/>
<reference evidence="2 3" key="1">
    <citation type="submission" date="2014-04" db="EMBL/GenBank/DDBJ databases">
        <title>Characterization and application of a salt tolerant electro-active bacterium.</title>
        <authorList>
            <person name="Yang L."/>
            <person name="Wei S."/>
            <person name="Tay Q.X.M."/>
        </authorList>
    </citation>
    <scope>NUCLEOTIDE SEQUENCE [LARGE SCALE GENOMIC DNA]</scope>
    <source>
        <strain evidence="2 3">LY1</strain>
    </source>
</reference>
<evidence type="ECO:0000313" key="3">
    <source>
        <dbReference type="Proteomes" id="UP000027821"/>
    </source>
</evidence>
<dbReference type="eggNOG" id="COG3016">
    <property type="taxonomic scope" value="Bacteria"/>
</dbReference>
<name>A0A074L0Y2_9BACT</name>
<organism evidence="2 3">
    <name type="scientific">Anditalea andensis</name>
    <dbReference type="NCBI Taxonomy" id="1048983"/>
    <lineage>
        <taxon>Bacteria</taxon>
        <taxon>Pseudomonadati</taxon>
        <taxon>Bacteroidota</taxon>
        <taxon>Cytophagia</taxon>
        <taxon>Cytophagales</taxon>
        <taxon>Cytophagaceae</taxon>
        <taxon>Anditalea</taxon>
    </lineage>
</organism>
<evidence type="ECO:0000259" key="1">
    <source>
        <dbReference type="Pfam" id="PF04187"/>
    </source>
</evidence>
<dbReference type="RefSeq" id="WP_035071096.1">
    <property type="nucleotide sequence ID" value="NZ_JMIH01000014.1"/>
</dbReference>
<keyword evidence="3" id="KW-1185">Reference proteome</keyword>
<dbReference type="OrthoDB" id="1680202at2"/>
<feature type="domain" description="Haem-binding uptake Tiki superfamily ChaN" evidence="1">
    <location>
        <begin position="42"/>
        <end position="241"/>
    </location>
</feature>
<gene>
    <name evidence="2" type="ORF">EL17_03860</name>
</gene>
<accession>A0A074L0Y2</accession>
<dbReference type="SUPFAM" id="SSF159501">
    <property type="entry name" value="EreA/ChaN-like"/>
    <property type="match status" value="1"/>
</dbReference>
<sequence>MRRILYIFLSFFLWSEAMAQLVPYRIFTKEGEEVAFEAISTAASNHEVILFGELHNNSMVHWFQLQLLKNLIDVNVNLILGGEFFETDDQLNIDEWFSGKITDKSFEAEAKLWKNYKQDYRPLMMFAMGRDVPFVATNIPRKYASAVSREGMDILDTFSEEAKRYIAPLPIVVDKELPGYAAMANMMHGSSMEPDHMIEAQAIKDATMAHSILKNLPSEGLFLHINGAYHSNDYEGIAWYLRHYDPEIKVMTITAVEQEDIQSLDEASFHKADFIILLPVDSPKSY</sequence>
<dbReference type="EMBL" id="JMIH01000014">
    <property type="protein sequence ID" value="KEO74824.1"/>
    <property type="molecule type" value="Genomic_DNA"/>
</dbReference>
<comment type="caution">
    <text evidence="2">The sequence shown here is derived from an EMBL/GenBank/DDBJ whole genome shotgun (WGS) entry which is preliminary data.</text>
</comment>
<proteinExistence type="predicted"/>
<dbReference type="Proteomes" id="UP000027821">
    <property type="component" value="Unassembled WGS sequence"/>
</dbReference>
<dbReference type="InterPro" id="IPR007314">
    <property type="entry name" value="Cofac_haem-bd_dom"/>
</dbReference>
<evidence type="ECO:0000313" key="2">
    <source>
        <dbReference type="EMBL" id="KEO74824.1"/>
    </source>
</evidence>